<keyword evidence="3" id="KW-1185">Reference proteome</keyword>
<feature type="transmembrane region" description="Helical" evidence="1">
    <location>
        <begin position="44"/>
        <end position="62"/>
    </location>
</feature>
<gene>
    <name evidence="2" type="ORF">B9G98_03429</name>
</gene>
<organism evidence="2 3">
    <name type="scientific">Wickerhamiella sorbophila</name>
    <dbReference type="NCBI Taxonomy" id="45607"/>
    <lineage>
        <taxon>Eukaryota</taxon>
        <taxon>Fungi</taxon>
        <taxon>Dikarya</taxon>
        <taxon>Ascomycota</taxon>
        <taxon>Saccharomycotina</taxon>
        <taxon>Dipodascomycetes</taxon>
        <taxon>Dipodascales</taxon>
        <taxon>Trichomonascaceae</taxon>
        <taxon>Wickerhamiella</taxon>
    </lineage>
</organism>
<keyword evidence="1" id="KW-0812">Transmembrane</keyword>
<sequence length="325" mass="36865">MPSPIFLSRPPPGFSVAAIARGMQLTFVGSYRALQNPELPKYGYYRKAMVLIVWSLGLELGLRLAFGILRWGLMLCGASASVVDSLMWTLNEVLLMRQFLIMLCNDPRLMDDVFVRSLQFVDLTNKQKHPNESVRLYSPIIEMKEVNVAGNMRMSSCKRLLRRFAKRTLYFLGVGVLSRIPRVGMLVVPLIAFQSLQSYIGSDSAIGVFLLAMVLPQHYFLVLLAVMNGSRALMNDLLRPYFARLPFNHSSKRLWFQNRQAVLIGFGFAFYLLSRLPYVGLLVYGFASAATAYLVTKVTDPPPENQMELGVWTEQQSLWTKPIYD</sequence>
<keyword evidence="1" id="KW-1133">Transmembrane helix</keyword>
<evidence type="ECO:0000313" key="3">
    <source>
        <dbReference type="Proteomes" id="UP000238350"/>
    </source>
</evidence>
<proteinExistence type="predicted"/>
<dbReference type="PANTHER" id="PTHR38421:SF1">
    <property type="entry name" value="TRANSMEMBRANE PROTEIN"/>
    <property type="match status" value="1"/>
</dbReference>
<feature type="transmembrane region" description="Helical" evidence="1">
    <location>
        <begin position="169"/>
        <end position="193"/>
    </location>
</feature>
<dbReference type="EMBL" id="NDIQ01000022">
    <property type="protein sequence ID" value="PRT55809.1"/>
    <property type="molecule type" value="Genomic_DNA"/>
</dbReference>
<dbReference type="PANTHER" id="PTHR38421">
    <property type="entry name" value="TRANSMEMBRANE PROTEIN USGS"/>
    <property type="match status" value="1"/>
</dbReference>
<name>A0A2T0FLE7_9ASCO</name>
<dbReference type="Proteomes" id="UP000238350">
    <property type="component" value="Unassembled WGS sequence"/>
</dbReference>
<dbReference type="GeneID" id="36517177"/>
<evidence type="ECO:0000256" key="1">
    <source>
        <dbReference type="SAM" id="Phobius"/>
    </source>
</evidence>
<evidence type="ECO:0000313" key="2">
    <source>
        <dbReference type="EMBL" id="PRT55809.1"/>
    </source>
</evidence>
<reference evidence="2 3" key="1">
    <citation type="submission" date="2017-04" db="EMBL/GenBank/DDBJ databases">
        <title>Genome sequencing of [Candida] sorbophila.</title>
        <authorList>
            <person name="Ahn J.O."/>
        </authorList>
    </citation>
    <scope>NUCLEOTIDE SEQUENCE [LARGE SCALE GENOMIC DNA]</scope>
    <source>
        <strain evidence="2 3">DS02</strain>
    </source>
</reference>
<accession>A0A2T0FLE7</accession>
<dbReference type="OrthoDB" id="10041630at2759"/>
<comment type="caution">
    <text evidence="2">The sequence shown here is derived from an EMBL/GenBank/DDBJ whole genome shotgun (WGS) entry which is preliminary data.</text>
</comment>
<protein>
    <recommendedName>
        <fullName evidence="4">Transmembrane protein UsgS</fullName>
    </recommendedName>
</protein>
<dbReference type="RefSeq" id="XP_024665754.1">
    <property type="nucleotide sequence ID" value="XM_024809986.1"/>
</dbReference>
<keyword evidence="1" id="KW-0472">Membrane</keyword>
<evidence type="ECO:0008006" key="4">
    <source>
        <dbReference type="Google" id="ProtNLM"/>
    </source>
</evidence>
<dbReference type="AlphaFoldDB" id="A0A2T0FLE7"/>
<feature type="transmembrane region" description="Helical" evidence="1">
    <location>
        <begin position="205"/>
        <end position="226"/>
    </location>
</feature>